<dbReference type="AlphaFoldDB" id="A0A9D7HKQ5"/>
<evidence type="ECO:0000313" key="4">
    <source>
        <dbReference type="Proteomes" id="UP000807785"/>
    </source>
</evidence>
<dbReference type="Proteomes" id="UP000807785">
    <property type="component" value="Unassembled WGS sequence"/>
</dbReference>
<dbReference type="NCBIfam" id="NF038261">
    <property type="entry name" value="rhodoquin_RquA"/>
    <property type="match status" value="1"/>
</dbReference>
<dbReference type="EMBL" id="JADJEV010000003">
    <property type="protein sequence ID" value="MBK6973297.1"/>
    <property type="molecule type" value="Genomic_DNA"/>
</dbReference>
<gene>
    <name evidence="3" type="ORF">IPH26_10270</name>
</gene>
<dbReference type="Pfam" id="PF13649">
    <property type="entry name" value="Methyltransf_25"/>
    <property type="match status" value="1"/>
</dbReference>
<dbReference type="GO" id="GO:0008168">
    <property type="term" value="F:methyltransferase activity"/>
    <property type="evidence" value="ECO:0007669"/>
    <property type="project" value="UniProtKB-KW"/>
</dbReference>
<dbReference type="InterPro" id="IPR029063">
    <property type="entry name" value="SAM-dependent_MTases_sf"/>
</dbReference>
<name>A0A9D7HKQ5_9PROT</name>
<accession>A0A9D7HKQ5</accession>
<sequence length="249" mass="28659">MVLKKNISVREKTAGTSGKRGFQTSSHVPIPKYLSQTYTWAYLHPLGVRVFERQWLVNLILWGNFARLRDSVLCELGEKIDGRVLQVACVYGNFTDRIVDRLNPTGHLDVIDVAPVQLKNLTAKLPHDARVTLHHQDSTNLEFSDASFDRVVVFFLLHEQPEDVRARTVAEAARVLKPGGKLIFVDYHKPRRLNPFRYIMQPILRSLEPFAMDLWGKEIKDWIPQTIRPRTVEKQTLFGGLYQKVVMTV</sequence>
<keyword evidence="3" id="KW-0489">Methyltransferase</keyword>
<reference evidence="3" key="1">
    <citation type="submission" date="2020-10" db="EMBL/GenBank/DDBJ databases">
        <title>Connecting structure to function with the recovery of over 1000 high-quality activated sludge metagenome-assembled genomes encoding full-length rRNA genes using long-read sequencing.</title>
        <authorList>
            <person name="Singleton C.M."/>
            <person name="Petriglieri F."/>
            <person name="Kristensen J.M."/>
            <person name="Kirkegaard R.H."/>
            <person name="Michaelsen T.Y."/>
            <person name="Andersen M.H."/>
            <person name="Karst S.M."/>
            <person name="Dueholm M.S."/>
            <person name="Nielsen P.H."/>
            <person name="Albertsen M."/>
        </authorList>
    </citation>
    <scope>NUCLEOTIDE SEQUENCE</scope>
    <source>
        <strain evidence="3">Bjer_18-Q3-R1-45_BAT3C.347</strain>
    </source>
</reference>
<protein>
    <submittedName>
        <fullName evidence="3">Class I SAM-dependent methyltransferase</fullName>
    </submittedName>
</protein>
<comment type="caution">
    <text evidence="3">The sequence shown here is derived from an EMBL/GenBank/DDBJ whole genome shotgun (WGS) entry which is preliminary data.</text>
</comment>
<feature type="domain" description="Methyltransferase" evidence="2">
    <location>
        <begin position="84"/>
        <end position="180"/>
    </location>
</feature>
<dbReference type="PANTHER" id="PTHR43591">
    <property type="entry name" value="METHYLTRANSFERASE"/>
    <property type="match status" value="1"/>
</dbReference>
<dbReference type="Gene3D" id="3.40.50.150">
    <property type="entry name" value="Vaccinia Virus protein VP39"/>
    <property type="match status" value="1"/>
</dbReference>
<dbReference type="GO" id="GO:0032259">
    <property type="term" value="P:methylation"/>
    <property type="evidence" value="ECO:0007669"/>
    <property type="project" value="UniProtKB-KW"/>
</dbReference>
<evidence type="ECO:0000313" key="3">
    <source>
        <dbReference type="EMBL" id="MBK6973297.1"/>
    </source>
</evidence>
<evidence type="ECO:0000259" key="2">
    <source>
        <dbReference type="Pfam" id="PF13649"/>
    </source>
</evidence>
<feature type="region of interest" description="Disordered" evidence="1">
    <location>
        <begin position="1"/>
        <end position="22"/>
    </location>
</feature>
<dbReference type="SUPFAM" id="SSF53335">
    <property type="entry name" value="S-adenosyl-L-methionine-dependent methyltransferases"/>
    <property type="match status" value="1"/>
</dbReference>
<dbReference type="InterPro" id="IPR041698">
    <property type="entry name" value="Methyltransf_25"/>
</dbReference>
<organism evidence="3 4">
    <name type="scientific">Candidatus Methylophosphatis roskildensis</name>
    <dbReference type="NCBI Taxonomy" id="2899263"/>
    <lineage>
        <taxon>Bacteria</taxon>
        <taxon>Pseudomonadati</taxon>
        <taxon>Pseudomonadota</taxon>
        <taxon>Betaproteobacteria</taxon>
        <taxon>Nitrosomonadales</taxon>
        <taxon>Sterolibacteriaceae</taxon>
        <taxon>Candidatus Methylophosphatis</taxon>
    </lineage>
</organism>
<proteinExistence type="predicted"/>
<evidence type="ECO:0000256" key="1">
    <source>
        <dbReference type="SAM" id="MobiDB-lite"/>
    </source>
</evidence>
<keyword evidence="3" id="KW-0808">Transferase</keyword>
<dbReference type="CDD" id="cd02440">
    <property type="entry name" value="AdoMet_MTases"/>
    <property type="match status" value="1"/>
</dbReference>